<keyword evidence="1" id="KW-0732">Signal</keyword>
<organism evidence="2 3">
    <name type="scientific">Bacteroides nordii</name>
    <dbReference type="NCBI Taxonomy" id="291645"/>
    <lineage>
        <taxon>Bacteria</taxon>
        <taxon>Pseudomonadati</taxon>
        <taxon>Bacteroidota</taxon>
        <taxon>Bacteroidia</taxon>
        <taxon>Bacteroidales</taxon>
        <taxon>Bacteroidaceae</taxon>
        <taxon>Bacteroides</taxon>
    </lineage>
</organism>
<protein>
    <submittedName>
        <fullName evidence="2">DUF4348 domain-containing protein</fullName>
    </submittedName>
</protein>
<proteinExistence type="predicted"/>
<dbReference type="EMBL" id="QSGO01000001">
    <property type="protein sequence ID" value="RHB38321.1"/>
    <property type="molecule type" value="Genomic_DNA"/>
</dbReference>
<reference evidence="2 3" key="1">
    <citation type="submission" date="2018-08" db="EMBL/GenBank/DDBJ databases">
        <title>A genome reference for cultivated species of the human gut microbiota.</title>
        <authorList>
            <person name="Zou Y."/>
            <person name="Xue W."/>
            <person name="Luo G."/>
        </authorList>
    </citation>
    <scope>NUCLEOTIDE SEQUENCE [LARGE SCALE GENOMIC DNA]</scope>
    <source>
        <strain evidence="2 3">AM40-30BH</strain>
    </source>
</reference>
<evidence type="ECO:0000313" key="3">
    <source>
        <dbReference type="Proteomes" id="UP000284379"/>
    </source>
</evidence>
<evidence type="ECO:0000256" key="1">
    <source>
        <dbReference type="SAM" id="SignalP"/>
    </source>
</evidence>
<comment type="caution">
    <text evidence="2">The sequence shown here is derived from an EMBL/GenBank/DDBJ whole genome shotgun (WGS) entry which is preliminary data.</text>
</comment>
<dbReference type="Pfam" id="PF14254">
    <property type="entry name" value="DUF4348"/>
    <property type="match status" value="1"/>
</dbReference>
<feature type="chain" id="PRO_5019288381" evidence="1">
    <location>
        <begin position="23"/>
        <end position="284"/>
    </location>
</feature>
<dbReference type="RefSeq" id="WP_002561512.1">
    <property type="nucleotide sequence ID" value="NZ_CABJFV010000001.1"/>
</dbReference>
<dbReference type="PROSITE" id="PS51257">
    <property type="entry name" value="PROKAR_LIPOPROTEIN"/>
    <property type="match status" value="1"/>
</dbReference>
<gene>
    <name evidence="2" type="ORF">DW888_00410</name>
</gene>
<feature type="signal peptide" evidence="1">
    <location>
        <begin position="1"/>
        <end position="22"/>
    </location>
</feature>
<accession>A0A413VXN8</accession>
<dbReference type="InterPro" id="IPR025590">
    <property type="entry name" value="DUF4348"/>
</dbReference>
<sequence length="284" mass="32696">MKKLIAGAVALALLASCGNKRANLDPFASLTNEVDSALHRADTLHQSKTSEGPKPIEADESFDDFIYNFASDDELQQQRVKFPLAYYNGDEPSKIEKKYWKHDDLFTKQSYYTLLFDSEEDMDLVGDTALTSVQVEWIFIRTHMVKKYYFERVKGAWMLEAINLRPVEKGDTEDFVEFFGRFATDSLFQCRRVRQPLMFVTTDPDDDFSVLETTLDLNQWFAFKPTLPADRLSNINYGQKNTDNSSTKVLALKGIGNGLSNILYFKRKENSGEWELYKFEDVSI</sequence>
<dbReference type="AlphaFoldDB" id="A0A413VXN8"/>
<dbReference type="GeneID" id="69502753"/>
<dbReference type="Gene3D" id="3.10.450.410">
    <property type="match status" value="2"/>
</dbReference>
<evidence type="ECO:0000313" key="2">
    <source>
        <dbReference type="EMBL" id="RHB38321.1"/>
    </source>
</evidence>
<name>A0A413VXN8_9BACE</name>
<dbReference type="Proteomes" id="UP000284379">
    <property type="component" value="Unassembled WGS sequence"/>
</dbReference>